<proteinExistence type="predicted"/>
<dbReference type="AlphaFoldDB" id="A0A564Y1H9"/>
<reference evidence="1 2" key="1">
    <citation type="submission" date="2019-07" db="EMBL/GenBank/DDBJ databases">
        <authorList>
            <person name="Jastrzebski P J."/>
            <person name="Paukszto L."/>
            <person name="Jastrzebski P J."/>
        </authorList>
    </citation>
    <scope>NUCLEOTIDE SEQUENCE [LARGE SCALE GENOMIC DNA]</scope>
    <source>
        <strain evidence="1 2">WMS-il1</strain>
    </source>
</reference>
<name>A0A564Y1H9_HYMDI</name>
<protein>
    <submittedName>
        <fullName evidence="1">Uncharacterized protein</fullName>
    </submittedName>
</protein>
<evidence type="ECO:0000313" key="1">
    <source>
        <dbReference type="EMBL" id="VUZ41070.1"/>
    </source>
</evidence>
<accession>A0A564Y1H9</accession>
<keyword evidence="2" id="KW-1185">Reference proteome</keyword>
<sequence>MVLLGMDDLQNPLLLKELANDMYKVQTSLSKFGNKAIKYQLEELLEQRRKRWIKYIKGLYNLVGAYLKKLSVHISENTSMEFLPLLSTILSRIAPEALSKAEINKKNGNLMSKISKINEIWDDESAVSILKLQSEERKKNIKFLSRHSVEELKLTLLLLLFVEREEYESCLTEKERFIIQGRIASELLTRLFSGSSSSLLSEDLDQVDHLVKSAKRWLQLLDERSSMYEQCLTNLSQMSIVVAQLLS</sequence>
<evidence type="ECO:0000313" key="2">
    <source>
        <dbReference type="Proteomes" id="UP000321570"/>
    </source>
</evidence>
<gene>
    <name evidence="1" type="ORF">WMSIL1_LOCUS1832</name>
</gene>
<organism evidence="1 2">
    <name type="scientific">Hymenolepis diminuta</name>
    <name type="common">Rat tapeworm</name>
    <dbReference type="NCBI Taxonomy" id="6216"/>
    <lineage>
        <taxon>Eukaryota</taxon>
        <taxon>Metazoa</taxon>
        <taxon>Spiralia</taxon>
        <taxon>Lophotrochozoa</taxon>
        <taxon>Platyhelminthes</taxon>
        <taxon>Cestoda</taxon>
        <taxon>Eucestoda</taxon>
        <taxon>Cyclophyllidea</taxon>
        <taxon>Hymenolepididae</taxon>
        <taxon>Hymenolepis</taxon>
    </lineage>
</organism>
<dbReference type="Proteomes" id="UP000321570">
    <property type="component" value="Unassembled WGS sequence"/>
</dbReference>
<dbReference type="EMBL" id="CABIJS010000044">
    <property type="protein sequence ID" value="VUZ41070.1"/>
    <property type="molecule type" value="Genomic_DNA"/>
</dbReference>